<dbReference type="EnsemblPlants" id="evm.model.06.1549">
    <property type="protein sequence ID" value="cds.evm.model.06.1549"/>
    <property type="gene ID" value="evm.TU.06.1549"/>
</dbReference>
<protein>
    <submittedName>
        <fullName evidence="2">Uncharacterized protein</fullName>
    </submittedName>
</protein>
<feature type="region of interest" description="Disordered" evidence="1">
    <location>
        <begin position="119"/>
        <end position="140"/>
    </location>
</feature>
<evidence type="ECO:0000313" key="2">
    <source>
        <dbReference type="EnsemblPlants" id="cds.evm.model.06.1549"/>
    </source>
</evidence>
<dbReference type="Gramene" id="evm.model.06.1549">
    <property type="protein sequence ID" value="cds.evm.model.06.1549"/>
    <property type="gene ID" value="evm.TU.06.1549"/>
</dbReference>
<keyword evidence="3" id="KW-1185">Reference proteome</keyword>
<dbReference type="Proteomes" id="UP000596661">
    <property type="component" value="Chromosome 6"/>
</dbReference>
<evidence type="ECO:0000256" key="1">
    <source>
        <dbReference type="SAM" id="MobiDB-lite"/>
    </source>
</evidence>
<accession>A0A803PUZ7</accession>
<evidence type="ECO:0000313" key="3">
    <source>
        <dbReference type="Proteomes" id="UP000596661"/>
    </source>
</evidence>
<dbReference type="EMBL" id="UZAU01000615">
    <property type="status" value="NOT_ANNOTATED_CDS"/>
    <property type="molecule type" value="Genomic_DNA"/>
</dbReference>
<dbReference type="AlphaFoldDB" id="A0A803PUZ7"/>
<reference evidence="2" key="2">
    <citation type="submission" date="2021-03" db="UniProtKB">
        <authorList>
            <consortium name="EnsemblPlants"/>
        </authorList>
    </citation>
    <scope>IDENTIFICATION</scope>
</reference>
<sequence length="140" mass="15952">MIMRNPKKMLQSWRTKTKHFPMKNMIMKLIRMSKALKQALVFSLYTIWKPNKSIIDLLDEDSKEQMMPQILQLAKAEEVVKVARAAKEFDPGTSLPEGENLEDSTLPAVDAPFLVNSSIPEASIENHPENTQQRTDSTLP</sequence>
<reference evidence="2" key="1">
    <citation type="submission" date="2018-11" db="EMBL/GenBank/DDBJ databases">
        <authorList>
            <person name="Grassa J C."/>
        </authorList>
    </citation>
    <scope>NUCLEOTIDE SEQUENCE [LARGE SCALE GENOMIC DNA]</scope>
</reference>
<organism evidence="2 3">
    <name type="scientific">Cannabis sativa</name>
    <name type="common">Hemp</name>
    <name type="synonym">Marijuana</name>
    <dbReference type="NCBI Taxonomy" id="3483"/>
    <lineage>
        <taxon>Eukaryota</taxon>
        <taxon>Viridiplantae</taxon>
        <taxon>Streptophyta</taxon>
        <taxon>Embryophyta</taxon>
        <taxon>Tracheophyta</taxon>
        <taxon>Spermatophyta</taxon>
        <taxon>Magnoliopsida</taxon>
        <taxon>eudicotyledons</taxon>
        <taxon>Gunneridae</taxon>
        <taxon>Pentapetalae</taxon>
        <taxon>rosids</taxon>
        <taxon>fabids</taxon>
        <taxon>Rosales</taxon>
        <taxon>Cannabaceae</taxon>
        <taxon>Cannabis</taxon>
    </lineage>
</organism>
<feature type="compositionally biased region" description="Polar residues" evidence="1">
    <location>
        <begin position="129"/>
        <end position="140"/>
    </location>
</feature>
<proteinExistence type="predicted"/>
<name>A0A803PUZ7_CANSA</name>